<dbReference type="GO" id="GO:0004869">
    <property type="term" value="F:cysteine-type endopeptidase inhibitor activity"/>
    <property type="evidence" value="ECO:0007669"/>
    <property type="project" value="InterPro"/>
</dbReference>
<keyword evidence="3" id="KW-1185">Reference proteome</keyword>
<dbReference type="InterPro" id="IPR018073">
    <property type="entry name" value="Prot_inh_cystat_CS"/>
</dbReference>
<comment type="caution">
    <text evidence="2">The sequence shown here is derived from an EMBL/GenBank/DDBJ whole genome shotgun (WGS) entry which is preliminary data.</text>
</comment>
<dbReference type="OrthoDB" id="6196402at2"/>
<feature type="domain" description="Cystatin" evidence="1">
    <location>
        <begin position="86"/>
        <end position="142"/>
    </location>
</feature>
<reference evidence="2 3" key="1">
    <citation type="submission" date="2013-09" db="EMBL/GenBank/DDBJ databases">
        <title>Whole genome shotgun sequence of Vibrio azureus NBRC 104587.</title>
        <authorList>
            <person name="Isaki S."/>
            <person name="Hosoyama A."/>
            <person name="Numata M."/>
            <person name="Hashimoto M."/>
            <person name="Hosoyama Y."/>
            <person name="Tsuchikane K."/>
            <person name="Noguchi M."/>
            <person name="Hirakata S."/>
            <person name="Ichikawa N."/>
            <person name="Ohji S."/>
            <person name="Yamazoe A."/>
            <person name="Fujita N."/>
        </authorList>
    </citation>
    <scope>NUCLEOTIDE SEQUENCE [LARGE SCALE GENOMIC DNA]</scope>
    <source>
        <strain evidence="2 3">NBRC 104587</strain>
    </source>
</reference>
<dbReference type="PROSITE" id="PS51257">
    <property type="entry name" value="PROKAR_LIPOPROTEIN"/>
    <property type="match status" value="1"/>
</dbReference>
<dbReference type="InterPro" id="IPR046350">
    <property type="entry name" value="Cystatin_sf"/>
</dbReference>
<gene>
    <name evidence="2" type="ORF">VAZ01S_082_00270</name>
</gene>
<dbReference type="SUPFAM" id="SSF54403">
    <property type="entry name" value="Cystatin/monellin"/>
    <property type="match status" value="1"/>
</dbReference>
<dbReference type="CDD" id="cd00042">
    <property type="entry name" value="CY"/>
    <property type="match status" value="1"/>
</dbReference>
<sequence length="159" mass="17486">MKKTLLASLVCIVALVGCDKKQDVVIETPTQATSEAQQKIEVAAEEAMAETPQQWEESHLTKDLTKPNPICGDKNLAGGWSKQDLSPEAQHAMDFVLNETNMTPEFSKILDVRTQIVSGTNYAIEYELKNGAILHVVVYRPLQGELQIIQPAELGPLCP</sequence>
<dbReference type="Gene3D" id="3.10.450.10">
    <property type="match status" value="1"/>
</dbReference>
<dbReference type="eggNOG" id="COG1574">
    <property type="taxonomic scope" value="Bacteria"/>
</dbReference>
<dbReference type="Proteomes" id="UP000016567">
    <property type="component" value="Unassembled WGS sequence"/>
</dbReference>
<organism evidence="2 3">
    <name type="scientific">Vibrio azureus NBRC 104587</name>
    <dbReference type="NCBI Taxonomy" id="1219077"/>
    <lineage>
        <taxon>Bacteria</taxon>
        <taxon>Pseudomonadati</taxon>
        <taxon>Pseudomonadota</taxon>
        <taxon>Gammaproteobacteria</taxon>
        <taxon>Vibrionales</taxon>
        <taxon>Vibrionaceae</taxon>
        <taxon>Vibrio</taxon>
    </lineage>
</organism>
<proteinExistence type="predicted"/>
<name>U3C8C7_9VIBR</name>
<dbReference type="Pfam" id="PF00031">
    <property type="entry name" value="Cystatin"/>
    <property type="match status" value="1"/>
</dbReference>
<dbReference type="PROSITE" id="PS00287">
    <property type="entry name" value="CYSTATIN"/>
    <property type="match status" value="1"/>
</dbReference>
<accession>U3C8C7</accession>
<dbReference type="InterPro" id="IPR000010">
    <property type="entry name" value="Cystatin_dom"/>
</dbReference>
<dbReference type="EMBL" id="BATL01000082">
    <property type="protein sequence ID" value="GAD77629.1"/>
    <property type="molecule type" value="Genomic_DNA"/>
</dbReference>
<dbReference type="RefSeq" id="WP_021711366.1">
    <property type="nucleotide sequence ID" value="NZ_BAOB01000033.1"/>
</dbReference>
<protein>
    <recommendedName>
        <fullName evidence="1">Cystatin domain-containing protein</fullName>
    </recommendedName>
</protein>
<evidence type="ECO:0000259" key="1">
    <source>
        <dbReference type="Pfam" id="PF00031"/>
    </source>
</evidence>
<evidence type="ECO:0000313" key="2">
    <source>
        <dbReference type="EMBL" id="GAD77629.1"/>
    </source>
</evidence>
<dbReference type="AlphaFoldDB" id="U3C8C7"/>
<dbReference type="STRING" id="1219077.VAZ01S_082_00270"/>
<evidence type="ECO:0000313" key="3">
    <source>
        <dbReference type="Proteomes" id="UP000016567"/>
    </source>
</evidence>